<dbReference type="AlphaFoldDB" id="A0ABC9TNI2"/>
<dbReference type="EMBL" id="ATIR01000008">
    <property type="protein sequence ID" value="EPI11690.1"/>
    <property type="molecule type" value="Genomic_DNA"/>
</dbReference>
<gene>
    <name evidence="3" type="ORF">D358_00222</name>
</gene>
<reference evidence="3 4" key="1">
    <citation type="submission" date="2013-06" db="EMBL/GenBank/DDBJ databases">
        <authorList>
            <person name="Weinstock G."/>
            <person name="Sodergren E."/>
            <person name="Lobos E.A."/>
            <person name="Fulton L."/>
            <person name="Fulton R."/>
            <person name="Courtney L."/>
            <person name="Fronick C."/>
            <person name="O'Laughlin M."/>
            <person name="Godfrey J."/>
            <person name="Wilson R.M."/>
            <person name="Miner T."/>
            <person name="Farmer C."/>
            <person name="Delehaunty K."/>
            <person name="Cordes M."/>
            <person name="Minx P."/>
            <person name="Tomlinson C."/>
            <person name="Chen J."/>
            <person name="Wollam A."/>
            <person name="Pepin K.H."/>
            <person name="Bhonagiri V."/>
            <person name="Zhang X."/>
            <person name="Warren W."/>
            <person name="Mitreva M."/>
            <person name="Mardis E.R."/>
            <person name="Wilson R.K."/>
        </authorList>
    </citation>
    <scope>NUCLEOTIDE SEQUENCE [LARGE SCALE GENOMIC DNA]</scope>
    <source>
        <strain evidence="3 4">RP2S-4</strain>
    </source>
</reference>
<evidence type="ECO:0000256" key="1">
    <source>
        <dbReference type="SAM" id="Coils"/>
    </source>
</evidence>
<evidence type="ECO:0000313" key="3">
    <source>
        <dbReference type="EMBL" id="EPI11690.1"/>
    </source>
</evidence>
<comment type="caution">
    <text evidence="3">The sequence shown here is derived from an EMBL/GenBank/DDBJ whole genome shotgun (WGS) entry which is preliminary data.</text>
</comment>
<name>A0ABC9TNI2_ENTFL</name>
<evidence type="ECO:0008006" key="5">
    <source>
        <dbReference type="Google" id="ProtNLM"/>
    </source>
</evidence>
<sequence>MIEKSKADMLFEKQQNIRRIEKQEDELMAEKKQIENGLFLLEKDLHRGFRQLEEINHDAFQQGNRLGSLTQQKYQEQERTFKQQLHQAQGEAEQTYTRERRRLQQAREEADEERRSLS</sequence>
<dbReference type="RefSeq" id="WP_016626929.1">
    <property type="nucleotide sequence ID" value="NZ_KE351878.1"/>
</dbReference>
<organism evidence="3 4">
    <name type="scientific">Enterococcus faecalis RP2S-4</name>
    <dbReference type="NCBI Taxonomy" id="1244145"/>
    <lineage>
        <taxon>Bacteria</taxon>
        <taxon>Bacillati</taxon>
        <taxon>Bacillota</taxon>
        <taxon>Bacilli</taxon>
        <taxon>Lactobacillales</taxon>
        <taxon>Enterococcaceae</taxon>
        <taxon>Enterococcus</taxon>
    </lineage>
</organism>
<feature type="compositionally biased region" description="Basic and acidic residues" evidence="2">
    <location>
        <begin position="105"/>
        <end position="118"/>
    </location>
</feature>
<feature type="compositionally biased region" description="Polar residues" evidence="2">
    <location>
        <begin position="82"/>
        <end position="95"/>
    </location>
</feature>
<keyword evidence="1" id="KW-0175">Coiled coil</keyword>
<proteinExistence type="predicted"/>
<feature type="compositionally biased region" description="Polar residues" evidence="2">
    <location>
        <begin position="60"/>
        <end position="74"/>
    </location>
</feature>
<accession>A0ABC9TNI2</accession>
<dbReference type="Proteomes" id="UP000015750">
    <property type="component" value="Unassembled WGS sequence"/>
</dbReference>
<feature type="region of interest" description="Disordered" evidence="2">
    <location>
        <begin position="60"/>
        <end position="118"/>
    </location>
</feature>
<protein>
    <recommendedName>
        <fullName evidence="5">Flagellar FliJ protein</fullName>
    </recommendedName>
</protein>
<evidence type="ECO:0000256" key="2">
    <source>
        <dbReference type="SAM" id="MobiDB-lite"/>
    </source>
</evidence>
<feature type="coiled-coil region" evidence="1">
    <location>
        <begin position="10"/>
        <end position="37"/>
    </location>
</feature>
<evidence type="ECO:0000313" key="4">
    <source>
        <dbReference type="Proteomes" id="UP000015750"/>
    </source>
</evidence>